<keyword evidence="2" id="KW-0472">Membrane</keyword>
<evidence type="ECO:0000256" key="2">
    <source>
        <dbReference type="SAM" id="Phobius"/>
    </source>
</evidence>
<feature type="transmembrane region" description="Helical" evidence="2">
    <location>
        <begin position="137"/>
        <end position="155"/>
    </location>
</feature>
<gene>
    <name evidence="3" type="ORF">ARMOST_17105</name>
</gene>
<keyword evidence="2" id="KW-0812">Transmembrane</keyword>
<keyword evidence="4" id="KW-1185">Reference proteome</keyword>
<accession>A0A284RY33</accession>
<feature type="transmembrane region" description="Helical" evidence="2">
    <location>
        <begin position="167"/>
        <end position="190"/>
    </location>
</feature>
<feature type="transmembrane region" description="Helical" evidence="2">
    <location>
        <begin position="57"/>
        <end position="79"/>
    </location>
</feature>
<name>A0A284RY33_ARMOS</name>
<dbReference type="OrthoDB" id="2916669at2759"/>
<feature type="transmembrane region" description="Helical" evidence="2">
    <location>
        <begin position="99"/>
        <end position="125"/>
    </location>
</feature>
<feature type="transmembrane region" description="Helical" evidence="2">
    <location>
        <begin position="241"/>
        <end position="260"/>
    </location>
</feature>
<evidence type="ECO:0000313" key="3">
    <source>
        <dbReference type="EMBL" id="SJL13658.1"/>
    </source>
</evidence>
<dbReference type="AlphaFoldDB" id="A0A284RY33"/>
<feature type="transmembrane region" description="Helical" evidence="2">
    <location>
        <begin position="20"/>
        <end position="45"/>
    </location>
</feature>
<organism evidence="3 4">
    <name type="scientific">Armillaria ostoyae</name>
    <name type="common">Armillaria root rot fungus</name>
    <dbReference type="NCBI Taxonomy" id="47428"/>
    <lineage>
        <taxon>Eukaryota</taxon>
        <taxon>Fungi</taxon>
        <taxon>Dikarya</taxon>
        <taxon>Basidiomycota</taxon>
        <taxon>Agaricomycotina</taxon>
        <taxon>Agaricomycetes</taxon>
        <taxon>Agaricomycetidae</taxon>
        <taxon>Agaricales</taxon>
        <taxon>Marasmiineae</taxon>
        <taxon>Physalacriaceae</taxon>
        <taxon>Armillaria</taxon>
    </lineage>
</organism>
<feature type="region of interest" description="Disordered" evidence="1">
    <location>
        <begin position="321"/>
        <end position="355"/>
    </location>
</feature>
<feature type="transmembrane region" description="Helical" evidence="2">
    <location>
        <begin position="211"/>
        <end position="235"/>
    </location>
</feature>
<sequence length="355" mass="39458">MVTQTESDKALIFYELDADLNSVIFCSLLHGIYTGIIAITLGNMIFMDKSRPTGRALTIIIILLYITTTVDFALTWSYAHSVFVDHGQTLWTKYMSYQTPGMGITIGAASAGAICTVLADSTMVWRCWIVWGRRWQTVLLPVLLLISTIVLKIIAMSRDYTPPDGYVLGYVLYSSFTFASTLWCTLFIIYRIVTVARSAGEAGRGLSAYRHVIEVLVESSALYSISLILFVAFYARNDTTMYYFIVLSAFTRGIAPTLLVGRVAAGHARPDDSWQGSIVSSLHFGTLPGGQNSQQSTMTTWNEDLEAQREIDDEIDHRALAYSQEDTANEGAIRGDDIEERPEDHPSAILIVPRE</sequence>
<proteinExistence type="predicted"/>
<protein>
    <submittedName>
        <fullName evidence="3">Uncharacterized protein</fullName>
    </submittedName>
</protein>
<keyword evidence="2" id="KW-1133">Transmembrane helix</keyword>
<dbReference type="STRING" id="47428.A0A284RY33"/>
<dbReference type="EMBL" id="FUEG01000020">
    <property type="protein sequence ID" value="SJL13658.1"/>
    <property type="molecule type" value="Genomic_DNA"/>
</dbReference>
<evidence type="ECO:0000256" key="1">
    <source>
        <dbReference type="SAM" id="MobiDB-lite"/>
    </source>
</evidence>
<dbReference type="OMA" id="TPGMGIT"/>
<reference evidence="4" key="1">
    <citation type="journal article" date="2017" name="Nat. Ecol. Evol.">
        <title>Genome expansion and lineage-specific genetic innovations in the forest pathogenic fungi Armillaria.</title>
        <authorList>
            <person name="Sipos G."/>
            <person name="Prasanna A.N."/>
            <person name="Walter M.C."/>
            <person name="O'Connor E."/>
            <person name="Balint B."/>
            <person name="Krizsan K."/>
            <person name="Kiss B."/>
            <person name="Hess J."/>
            <person name="Varga T."/>
            <person name="Slot J."/>
            <person name="Riley R."/>
            <person name="Boka B."/>
            <person name="Rigling D."/>
            <person name="Barry K."/>
            <person name="Lee J."/>
            <person name="Mihaltcheva S."/>
            <person name="LaButti K."/>
            <person name="Lipzen A."/>
            <person name="Waldron R."/>
            <person name="Moloney N.M."/>
            <person name="Sperisen C."/>
            <person name="Kredics L."/>
            <person name="Vagvoelgyi C."/>
            <person name="Patrignani A."/>
            <person name="Fitzpatrick D."/>
            <person name="Nagy I."/>
            <person name="Doyle S."/>
            <person name="Anderson J.B."/>
            <person name="Grigoriev I.V."/>
            <person name="Gueldener U."/>
            <person name="Muensterkoetter M."/>
            <person name="Nagy L.G."/>
        </authorList>
    </citation>
    <scope>NUCLEOTIDE SEQUENCE [LARGE SCALE GENOMIC DNA]</scope>
    <source>
        <strain evidence="4">C18/9</strain>
    </source>
</reference>
<dbReference type="Proteomes" id="UP000219338">
    <property type="component" value="Unassembled WGS sequence"/>
</dbReference>
<evidence type="ECO:0000313" key="4">
    <source>
        <dbReference type="Proteomes" id="UP000219338"/>
    </source>
</evidence>